<evidence type="ECO:0000256" key="2">
    <source>
        <dbReference type="ARBA" id="ARBA00022723"/>
    </source>
</evidence>
<gene>
    <name evidence="6" type="ORF">LF65_03651</name>
</gene>
<dbReference type="InterPro" id="IPR006656">
    <property type="entry name" value="Mopterin_OxRdtase"/>
</dbReference>
<evidence type="ECO:0000256" key="3">
    <source>
        <dbReference type="ARBA" id="ARBA00023004"/>
    </source>
</evidence>
<organism evidence="6 7">
    <name type="scientific">Clostridium beijerinckii</name>
    <name type="common">Clostridium MP</name>
    <dbReference type="NCBI Taxonomy" id="1520"/>
    <lineage>
        <taxon>Bacteria</taxon>
        <taxon>Bacillati</taxon>
        <taxon>Bacillota</taxon>
        <taxon>Clostridia</taxon>
        <taxon>Eubacteriales</taxon>
        <taxon>Clostridiaceae</taxon>
        <taxon>Clostridium</taxon>
    </lineage>
</organism>
<dbReference type="Pfam" id="PF00384">
    <property type="entry name" value="Molybdopterin"/>
    <property type="match status" value="1"/>
</dbReference>
<evidence type="ECO:0000256" key="1">
    <source>
        <dbReference type="ARBA" id="ARBA00010312"/>
    </source>
</evidence>
<dbReference type="PANTHER" id="PTHR43742:SF2">
    <property type="entry name" value="ASSIMILATORY NITRATE REDUCTASE CATALYTIC SUBUNIT"/>
    <property type="match status" value="1"/>
</dbReference>
<dbReference type="InterPro" id="IPR006657">
    <property type="entry name" value="MoPterin_dinucl-bd_dom"/>
</dbReference>
<dbReference type="PANTHER" id="PTHR43742">
    <property type="entry name" value="TRIMETHYLAMINE-N-OXIDE REDUCTASE"/>
    <property type="match status" value="1"/>
</dbReference>
<keyword evidence="4" id="KW-0411">Iron-sulfur</keyword>
<dbReference type="InterPro" id="IPR050612">
    <property type="entry name" value="Prok_Mopterin_Oxidored"/>
</dbReference>
<evidence type="ECO:0000313" key="6">
    <source>
        <dbReference type="EMBL" id="AJH00208.1"/>
    </source>
</evidence>
<dbReference type="Gene3D" id="3.40.228.10">
    <property type="entry name" value="Dimethylsulfoxide Reductase, domain 2"/>
    <property type="match status" value="1"/>
</dbReference>
<dbReference type="GO" id="GO:0051536">
    <property type="term" value="F:iron-sulfur cluster binding"/>
    <property type="evidence" value="ECO:0007669"/>
    <property type="project" value="UniProtKB-KW"/>
</dbReference>
<dbReference type="GO" id="GO:0046872">
    <property type="term" value="F:metal ion binding"/>
    <property type="evidence" value="ECO:0007669"/>
    <property type="project" value="UniProtKB-KW"/>
</dbReference>
<dbReference type="EMBL" id="CP010086">
    <property type="protein sequence ID" value="AJH00208.1"/>
    <property type="molecule type" value="Genomic_DNA"/>
</dbReference>
<dbReference type="GO" id="GO:0016491">
    <property type="term" value="F:oxidoreductase activity"/>
    <property type="evidence" value="ECO:0007669"/>
    <property type="project" value="InterPro"/>
</dbReference>
<evidence type="ECO:0000259" key="5">
    <source>
        <dbReference type="PROSITE" id="PS51669"/>
    </source>
</evidence>
<dbReference type="InterPro" id="IPR006963">
    <property type="entry name" value="Mopterin_OxRdtase_4Fe-4S_dom"/>
</dbReference>
<feature type="domain" description="4Fe-4S Mo/W bis-MGD-type" evidence="5">
    <location>
        <begin position="2"/>
        <end position="58"/>
    </location>
</feature>
<dbReference type="OrthoDB" id="9803192at2"/>
<dbReference type="SMART" id="SM00926">
    <property type="entry name" value="Molybdop_Fe4S4"/>
    <property type="match status" value="1"/>
</dbReference>
<reference evidence="7" key="1">
    <citation type="submission" date="2014-12" db="EMBL/GenBank/DDBJ databases">
        <title>Genome sequence of Clostridium beijerinckii strain 59B.</title>
        <authorList>
            <person name="Little G.T."/>
            <person name="Minton N.P."/>
        </authorList>
    </citation>
    <scope>NUCLEOTIDE SEQUENCE [LARGE SCALE GENOMIC DNA]</scope>
    <source>
        <strain evidence="7">59B</strain>
    </source>
</reference>
<name>A0A0B5QQG5_CLOBE</name>
<keyword evidence="3" id="KW-0408">Iron</keyword>
<dbReference type="SUPFAM" id="SSF53706">
    <property type="entry name" value="Formate dehydrogenase/DMSO reductase, domains 1-3"/>
    <property type="match status" value="1"/>
</dbReference>
<dbReference type="SUPFAM" id="SSF50692">
    <property type="entry name" value="ADC-like"/>
    <property type="match status" value="1"/>
</dbReference>
<dbReference type="PROSITE" id="PS51669">
    <property type="entry name" value="4FE4S_MOW_BIS_MGD"/>
    <property type="match status" value="1"/>
</dbReference>
<accession>A0A0B5QQG5</accession>
<dbReference type="AlphaFoldDB" id="A0A0B5QQG5"/>
<dbReference type="Pfam" id="PF01568">
    <property type="entry name" value="Molydop_binding"/>
    <property type="match status" value="1"/>
</dbReference>
<dbReference type="InterPro" id="IPR009010">
    <property type="entry name" value="Asp_de-COase-like_dom_sf"/>
</dbReference>
<sequence>MSEWKKTQCSLCVLSCGMEMEIEDDKIINVRPDASSPRSHGYCCRKGRSVKRFQNNSDRLDYPLKRVGDHFERITWKQAFKEISEKANKILEEHGPRSCALVGGATPGSQAEMVFARSMMDAIGSQYQYNAIGIEFCGNWWSHGKIFGDQMHYLEPDDHNSEVLVFWGSNSYVAGQILNARTVIRSASQDPNRKVIVIDPRLSETARIADMHIMLKAGTDSLLLRAMIALIIKNGWQNQSYIDKYVKDYNVVKQWFENIDIEESIRVCGLSYKQVEEFCRILSTKKWGVHQDLGMFMGRHNTLNCYLLLTLAVITGVALMPGGCIVNDCVVSRGNNSDENDPKVWRTVETNKFPILGTYPSAVLAQEILSEKSERLRMIFCTASNPIRSYPDTNAMEKALRKLDLLVTVDVTMTETARISDYVLPVKSTYETYDFNAFQMNYPEVVAQIKHPVITKQIGERKEGGQIWIEMTKALGRMPHIPDSLDKAARRAVKENDYIIFLKSFIPYAVKNIKQANLFTLIIGDVLGKYIGSPAKAIYWAAMITSPISGSGMVERAGIKVKGKHPIMEKIPKIKDICVMDSAYQTVISKPEGAVIGMVDPDTMIDRHIHHKDKKIHLYCDEINDYIKRITPEKEEEDLNKNNEFPMVLSLGKHSDYGVNLEMRNPATYKHRKPYKAEMHPDDAEKLGIKEGQEVKIITKGGTIKIPVELTWRTSPGYVLVPHHFGIEFNGKKIGEGANYLSTCEDIDEITGNPLLRHISCRIEKI</sequence>
<dbReference type="Pfam" id="PF04879">
    <property type="entry name" value="Molybdop_Fe4S4"/>
    <property type="match status" value="1"/>
</dbReference>
<evidence type="ECO:0000313" key="7">
    <source>
        <dbReference type="Proteomes" id="UP000031866"/>
    </source>
</evidence>
<keyword evidence="2" id="KW-0479">Metal-binding</keyword>
<comment type="similarity">
    <text evidence="1">Belongs to the prokaryotic molybdopterin-containing oxidoreductase family.</text>
</comment>
<dbReference type="STRING" id="1520.LF65_03651"/>
<dbReference type="Gene3D" id="3.40.50.740">
    <property type="match status" value="1"/>
</dbReference>
<dbReference type="Proteomes" id="UP000031866">
    <property type="component" value="Chromosome"/>
</dbReference>
<proteinExistence type="inferred from homology"/>
<dbReference type="KEGG" id="cbei:LF65_03651"/>
<evidence type="ECO:0000256" key="4">
    <source>
        <dbReference type="ARBA" id="ARBA00023014"/>
    </source>
</evidence>
<dbReference type="GO" id="GO:0043546">
    <property type="term" value="F:molybdopterin cofactor binding"/>
    <property type="evidence" value="ECO:0007669"/>
    <property type="project" value="InterPro"/>
</dbReference>
<dbReference type="Gene3D" id="2.20.25.90">
    <property type="entry name" value="ADC-like domains"/>
    <property type="match status" value="1"/>
</dbReference>
<protein>
    <recommendedName>
        <fullName evidence="5">4Fe-4S Mo/W bis-MGD-type domain-containing protein</fullName>
    </recommendedName>
</protein>
<dbReference type="Gene3D" id="2.40.40.20">
    <property type="match status" value="1"/>
</dbReference>
<dbReference type="RefSeq" id="WP_041897871.1">
    <property type="nucleotide sequence ID" value="NZ_CP010086.2"/>
</dbReference>